<evidence type="ECO:0000313" key="3">
    <source>
        <dbReference type="Proteomes" id="UP000294225"/>
    </source>
</evidence>
<evidence type="ECO:0000259" key="1">
    <source>
        <dbReference type="Pfam" id="PF01261"/>
    </source>
</evidence>
<dbReference type="Gene3D" id="3.20.20.150">
    <property type="entry name" value="Divalent-metal-dependent TIM barrel enzymes"/>
    <property type="match status" value="1"/>
</dbReference>
<dbReference type="InterPro" id="IPR050312">
    <property type="entry name" value="IolE/XylAMocC-like"/>
</dbReference>
<feature type="domain" description="Xylose isomerase-like TIM barrel" evidence="1">
    <location>
        <begin position="91"/>
        <end position="349"/>
    </location>
</feature>
<dbReference type="EMBL" id="SJKC01000010">
    <property type="protein sequence ID" value="TCC28968.1"/>
    <property type="molecule type" value="Genomic_DNA"/>
</dbReference>
<dbReference type="InterPro" id="IPR036237">
    <property type="entry name" value="Xyl_isomerase-like_sf"/>
</dbReference>
<dbReference type="PANTHER" id="PTHR12110">
    <property type="entry name" value="HYDROXYPYRUVATE ISOMERASE"/>
    <property type="match status" value="1"/>
</dbReference>
<accession>A0A4R0IDU0</accession>
<comment type="caution">
    <text evidence="2">The sequence shown here is derived from an EMBL/GenBank/DDBJ whole genome shotgun (WGS) entry which is preliminary data.</text>
</comment>
<dbReference type="Pfam" id="PF01261">
    <property type="entry name" value="AP_endonuc_2"/>
    <property type="match status" value="1"/>
</dbReference>
<sequence length="355" mass="38416">MCTRSPKPVTPSPWSKPVMWQERSWSVCLPDHDTDPGGHFVLSMRRRPHPDGRTTMTALPSSRLALNPIQWMATDDGWLDPSKAPEPAEQLALVKKAGFDGVMAAVPSGWSVSQYAGLVADTGLDLAPGYFVCRSDGQDGKQDEVVEDAARIARQHAELGLDVVGLGLSMGTAAARLAHPAQGTDPVSERLDAITELVSRIAAAMTTEGVRPALHPHVGTWVETDSEGRAVLEAVSADQLGFLPDTGHLAWAGVDVRALISDYADRIPFVHVKDCRLTIGQQGREEDWDYKKIVRSGLWAEPGRGELPLVEILGALGNDFSGWLMVEVDKPDISDPYESAVASATWMRATFGGHR</sequence>
<dbReference type="GO" id="GO:0016853">
    <property type="term" value="F:isomerase activity"/>
    <property type="evidence" value="ECO:0007669"/>
    <property type="project" value="UniProtKB-KW"/>
</dbReference>
<dbReference type="AlphaFoldDB" id="A0A4R0IDU0"/>
<organism evidence="2 3">
    <name type="scientific">Kribbella speibonae</name>
    <dbReference type="NCBI Taxonomy" id="1572660"/>
    <lineage>
        <taxon>Bacteria</taxon>
        <taxon>Bacillati</taxon>
        <taxon>Actinomycetota</taxon>
        <taxon>Actinomycetes</taxon>
        <taxon>Propionibacteriales</taxon>
        <taxon>Kribbellaceae</taxon>
        <taxon>Kribbella</taxon>
    </lineage>
</organism>
<keyword evidence="2" id="KW-0413">Isomerase</keyword>
<proteinExistence type="predicted"/>
<name>A0A4R0IDU0_9ACTN</name>
<evidence type="ECO:0000313" key="2">
    <source>
        <dbReference type="EMBL" id="TCC28968.1"/>
    </source>
</evidence>
<protein>
    <submittedName>
        <fullName evidence="2">Sugar phosphate isomerase/epimerase</fullName>
    </submittedName>
</protein>
<dbReference type="InterPro" id="IPR013022">
    <property type="entry name" value="Xyl_isomerase-like_TIM-brl"/>
</dbReference>
<dbReference type="SUPFAM" id="SSF51658">
    <property type="entry name" value="Xylose isomerase-like"/>
    <property type="match status" value="1"/>
</dbReference>
<reference evidence="2 3" key="1">
    <citation type="submission" date="2019-02" db="EMBL/GenBank/DDBJ databases">
        <title>Kribbella capetownensis sp. nov. and Kribbella speibonae sp. nov., isolated from soil.</title>
        <authorList>
            <person name="Curtis S.M."/>
            <person name="Norton I."/>
            <person name="Everest G.J."/>
            <person name="Meyers P.R."/>
        </authorList>
    </citation>
    <scope>NUCLEOTIDE SEQUENCE [LARGE SCALE GENOMIC DNA]</scope>
    <source>
        <strain evidence="2 3">YM55</strain>
    </source>
</reference>
<gene>
    <name evidence="2" type="ORF">E0H92_43080</name>
</gene>
<dbReference type="Proteomes" id="UP000294225">
    <property type="component" value="Unassembled WGS sequence"/>
</dbReference>